<evidence type="ECO:0000313" key="2">
    <source>
        <dbReference type="Proteomes" id="UP001391051"/>
    </source>
</evidence>
<comment type="caution">
    <text evidence="1">The sequence shown here is derived from an EMBL/GenBank/DDBJ whole genome shotgun (WGS) entry which is preliminary data.</text>
</comment>
<accession>A0ABR1QL26</accession>
<dbReference type="EMBL" id="JAQQWE010000004">
    <property type="protein sequence ID" value="KAK7957284.1"/>
    <property type="molecule type" value="Genomic_DNA"/>
</dbReference>
<reference evidence="1 2" key="1">
    <citation type="submission" date="2023-01" db="EMBL/GenBank/DDBJ databases">
        <title>Analysis of 21 Apiospora genomes using comparative genomics revels a genus with tremendous synthesis potential of carbohydrate active enzymes and secondary metabolites.</title>
        <authorList>
            <person name="Sorensen T."/>
        </authorList>
    </citation>
    <scope>NUCLEOTIDE SEQUENCE [LARGE SCALE GENOMIC DNA]</scope>
    <source>
        <strain evidence="1 2">CBS 24483</strain>
    </source>
</reference>
<protein>
    <submittedName>
        <fullName evidence="1">Uncharacterized protein</fullName>
    </submittedName>
</protein>
<name>A0ABR1QL26_9PEZI</name>
<dbReference type="GeneID" id="92075790"/>
<dbReference type="Proteomes" id="UP001391051">
    <property type="component" value="Unassembled WGS sequence"/>
</dbReference>
<evidence type="ECO:0000313" key="1">
    <source>
        <dbReference type="EMBL" id="KAK7957284.1"/>
    </source>
</evidence>
<dbReference type="RefSeq" id="XP_066702590.1">
    <property type="nucleotide sequence ID" value="XM_066842728.1"/>
</dbReference>
<keyword evidence="2" id="KW-1185">Reference proteome</keyword>
<gene>
    <name evidence="1" type="ORF">PG986_006506</name>
</gene>
<sequence length="74" mass="8266">MHKGYLLDLPTPADPVYHEWEGFGRQHRATVEGQARILDLLVGPDGGDSAVYDFANRAGQTPRQVRDRTTAENM</sequence>
<proteinExistence type="predicted"/>
<organism evidence="1 2">
    <name type="scientific">Apiospora aurea</name>
    <dbReference type="NCBI Taxonomy" id="335848"/>
    <lineage>
        <taxon>Eukaryota</taxon>
        <taxon>Fungi</taxon>
        <taxon>Dikarya</taxon>
        <taxon>Ascomycota</taxon>
        <taxon>Pezizomycotina</taxon>
        <taxon>Sordariomycetes</taxon>
        <taxon>Xylariomycetidae</taxon>
        <taxon>Amphisphaeriales</taxon>
        <taxon>Apiosporaceae</taxon>
        <taxon>Apiospora</taxon>
    </lineage>
</organism>